<evidence type="ECO:0000256" key="3">
    <source>
        <dbReference type="ARBA" id="ARBA00022452"/>
    </source>
</evidence>
<evidence type="ECO:0000256" key="9">
    <source>
        <dbReference type="RuleBase" id="RU003357"/>
    </source>
</evidence>
<dbReference type="Proteomes" id="UP001528823">
    <property type="component" value="Unassembled WGS sequence"/>
</dbReference>
<evidence type="ECO:0000256" key="7">
    <source>
        <dbReference type="ARBA" id="ARBA00023237"/>
    </source>
</evidence>
<dbReference type="SUPFAM" id="SSF56935">
    <property type="entry name" value="Porins"/>
    <property type="match status" value="1"/>
</dbReference>
<proteinExistence type="inferred from homology"/>
<keyword evidence="12" id="KW-0675">Receptor</keyword>
<dbReference type="PANTHER" id="PTHR30069:SF42">
    <property type="entry name" value="FERRIC AEROBACTIN RECEPTOR"/>
    <property type="match status" value="1"/>
</dbReference>
<comment type="similarity">
    <text evidence="8 9">Belongs to the TonB-dependent receptor family.</text>
</comment>
<keyword evidence="2 8" id="KW-0813">Transport</keyword>
<evidence type="ECO:0000256" key="4">
    <source>
        <dbReference type="ARBA" id="ARBA00022692"/>
    </source>
</evidence>
<dbReference type="RefSeq" id="WP_274690018.1">
    <property type="nucleotide sequence ID" value="NZ_JAPMOU010000023.1"/>
</dbReference>
<protein>
    <submittedName>
        <fullName evidence="12">TonB-dependent receptor</fullName>
    </submittedName>
</protein>
<name>A0ABT5UBC3_9GAMM</name>
<evidence type="ECO:0000313" key="12">
    <source>
        <dbReference type="EMBL" id="MDE1463684.1"/>
    </source>
</evidence>
<dbReference type="InterPro" id="IPR036942">
    <property type="entry name" value="Beta-barrel_TonB_sf"/>
</dbReference>
<dbReference type="Pfam" id="PF07715">
    <property type="entry name" value="Plug"/>
    <property type="match status" value="1"/>
</dbReference>
<reference evidence="12 13" key="1">
    <citation type="submission" date="2022-11" db="EMBL/GenBank/DDBJ databases">
        <title>Spartinivicinus poritis sp. nov., isolated from scleractinian coral Porites lutea.</title>
        <authorList>
            <person name="Zhang G."/>
            <person name="Cai L."/>
            <person name="Wei Q."/>
        </authorList>
    </citation>
    <scope>NUCLEOTIDE SEQUENCE [LARGE SCALE GENOMIC DNA]</scope>
    <source>
        <strain evidence="12 13">A2-2</strain>
    </source>
</reference>
<feature type="domain" description="TonB-dependent receptor-like beta-barrel" evidence="10">
    <location>
        <begin position="305"/>
        <end position="689"/>
    </location>
</feature>
<dbReference type="InterPro" id="IPR000531">
    <property type="entry name" value="Beta-barrel_TonB"/>
</dbReference>
<keyword evidence="7 8" id="KW-0998">Cell outer membrane</keyword>
<comment type="subcellular location">
    <subcellularLocation>
        <location evidence="1 8">Cell outer membrane</location>
        <topology evidence="1 8">Multi-pass membrane protein</topology>
    </subcellularLocation>
</comment>
<keyword evidence="3 8" id="KW-1134">Transmembrane beta strand</keyword>
<evidence type="ECO:0000259" key="10">
    <source>
        <dbReference type="Pfam" id="PF00593"/>
    </source>
</evidence>
<evidence type="ECO:0000256" key="5">
    <source>
        <dbReference type="ARBA" id="ARBA00023077"/>
    </source>
</evidence>
<feature type="domain" description="TonB-dependent receptor plug" evidence="11">
    <location>
        <begin position="61"/>
        <end position="164"/>
    </location>
</feature>
<keyword evidence="13" id="KW-1185">Reference proteome</keyword>
<keyword evidence="6 8" id="KW-0472">Membrane</keyword>
<dbReference type="Pfam" id="PF00593">
    <property type="entry name" value="TonB_dep_Rec_b-barrel"/>
    <property type="match status" value="1"/>
</dbReference>
<accession>A0ABT5UBC3</accession>
<evidence type="ECO:0000259" key="11">
    <source>
        <dbReference type="Pfam" id="PF07715"/>
    </source>
</evidence>
<evidence type="ECO:0000256" key="2">
    <source>
        <dbReference type="ARBA" id="ARBA00022448"/>
    </source>
</evidence>
<sequence>MWFSLKQIKPAPIFIYSILYSIVISTATAEQGVNPADDLFELSLEELLTTKVHSRLPESNSAIPSTVTIINQESIDTQRAIFNDLGFILSNYVPSLPPSTMTAFNRSTTIRGRKMAILINGVPIDTPLRTGDQALRSLDASVLQSIKVMHGANSLYGVGSSGGTINYITKDTAPGSATVLSSELSKSAALTHIEDSGSTSLVQSLKGTANNLSFFASAFYEQVDGFFDAEGDRIPSKTAGNSSIGLPESKNMNLYSKLAYDWQQQRVAFSALYYEHAMEDIYETVGGDVISRTKATAVRTPAKSNTEDPGSKNLILSLIYKHQAIFGSTFHAQTYYQDYDNIFGAFIEDSPLVRSSDMVGQSTITSKKYGLRFDFNTPLEALFDNQRTALDWGIDVLRDKTGQTLLSGSIGGDTWTPFMTMTQHAPFVQFQSNITKRLSTKAGLRDEHTQIQVDDFNTVFGGHINGGEVTFQKTSFNIGLVYKLTDYTEIFAGVSEGYDVPEIGRVLRNASNTIEFDSIDIEAIDNRSTEIGIRIKQDNFRFSFTAYRSTSDLGLQLTAVPGTDLLTPEQTPESIEGLELTTQYLYNKYWVAGGTFSWLEGERDTDTGTEYLSGQRIPPLKATAYVEYKPVKNTLIRLQALYSGERNRFPDDIGNGEQFKGKVQSFTTFDLLGRYQLNNASITLAIHNLFNKDYFTVFSQSSNLDRRVIKAPGRMINLTFKISY</sequence>
<dbReference type="Gene3D" id="2.170.130.10">
    <property type="entry name" value="TonB-dependent receptor, plug domain"/>
    <property type="match status" value="1"/>
</dbReference>
<dbReference type="InterPro" id="IPR012910">
    <property type="entry name" value="Plug_dom"/>
</dbReference>
<keyword evidence="4 8" id="KW-0812">Transmembrane</keyword>
<evidence type="ECO:0000256" key="1">
    <source>
        <dbReference type="ARBA" id="ARBA00004571"/>
    </source>
</evidence>
<comment type="caution">
    <text evidence="12">The sequence shown here is derived from an EMBL/GenBank/DDBJ whole genome shotgun (WGS) entry which is preliminary data.</text>
</comment>
<evidence type="ECO:0000256" key="6">
    <source>
        <dbReference type="ARBA" id="ARBA00023136"/>
    </source>
</evidence>
<evidence type="ECO:0000256" key="8">
    <source>
        <dbReference type="PROSITE-ProRule" id="PRU01360"/>
    </source>
</evidence>
<dbReference type="PROSITE" id="PS52016">
    <property type="entry name" value="TONB_DEPENDENT_REC_3"/>
    <property type="match status" value="1"/>
</dbReference>
<dbReference type="InterPro" id="IPR037066">
    <property type="entry name" value="Plug_dom_sf"/>
</dbReference>
<keyword evidence="5 9" id="KW-0798">TonB box</keyword>
<evidence type="ECO:0000313" key="13">
    <source>
        <dbReference type="Proteomes" id="UP001528823"/>
    </source>
</evidence>
<dbReference type="Gene3D" id="2.40.170.20">
    <property type="entry name" value="TonB-dependent receptor, beta-barrel domain"/>
    <property type="match status" value="1"/>
</dbReference>
<gene>
    <name evidence="12" type="ORF">ORQ98_17150</name>
</gene>
<dbReference type="PANTHER" id="PTHR30069">
    <property type="entry name" value="TONB-DEPENDENT OUTER MEMBRANE RECEPTOR"/>
    <property type="match status" value="1"/>
</dbReference>
<organism evidence="12 13">
    <name type="scientific">Spartinivicinus poritis</name>
    <dbReference type="NCBI Taxonomy" id="2994640"/>
    <lineage>
        <taxon>Bacteria</taxon>
        <taxon>Pseudomonadati</taxon>
        <taxon>Pseudomonadota</taxon>
        <taxon>Gammaproteobacteria</taxon>
        <taxon>Oceanospirillales</taxon>
        <taxon>Zooshikellaceae</taxon>
        <taxon>Spartinivicinus</taxon>
    </lineage>
</organism>
<dbReference type="InterPro" id="IPR039426">
    <property type="entry name" value="TonB-dep_rcpt-like"/>
</dbReference>
<dbReference type="EMBL" id="JAPMOU010000023">
    <property type="protein sequence ID" value="MDE1463684.1"/>
    <property type="molecule type" value="Genomic_DNA"/>
</dbReference>